<dbReference type="Gene3D" id="3.30.1150.10">
    <property type="match status" value="1"/>
</dbReference>
<dbReference type="InterPro" id="IPR037682">
    <property type="entry name" value="TonB_C"/>
</dbReference>
<name>A0A644YHA9_9ZZZZ</name>
<keyword evidence="4" id="KW-0472">Membrane</keyword>
<evidence type="ECO:0000256" key="4">
    <source>
        <dbReference type="ARBA" id="ARBA00023136"/>
    </source>
</evidence>
<evidence type="ECO:0000256" key="2">
    <source>
        <dbReference type="ARBA" id="ARBA00022692"/>
    </source>
</evidence>
<dbReference type="GO" id="GO:0006508">
    <property type="term" value="P:proteolysis"/>
    <property type="evidence" value="ECO:0007669"/>
    <property type="project" value="InterPro"/>
</dbReference>
<protein>
    <recommendedName>
        <fullName evidence="5">TonB C-terminal domain-containing protein</fullName>
    </recommendedName>
</protein>
<dbReference type="GO" id="GO:0008235">
    <property type="term" value="F:metalloexopeptidase activity"/>
    <property type="evidence" value="ECO:0007669"/>
    <property type="project" value="InterPro"/>
</dbReference>
<dbReference type="InterPro" id="IPR007484">
    <property type="entry name" value="Peptidase_M28"/>
</dbReference>
<dbReference type="EMBL" id="VSSQ01004952">
    <property type="protein sequence ID" value="MPM27281.1"/>
    <property type="molecule type" value="Genomic_DNA"/>
</dbReference>
<sequence length="400" mass="45312">MVLTADSLMGRGSATIHEYKAARYIEKVFANDGLELLYPHPGQDFSLLAAGNDTLRSQNVVAIIEGWDPKLKDEYIVIGAHYDHLGYNDLVVNGQEKRQIFRGADDNASGVAVLLELARLVKAESFNFRRSVIFVAFGAEERGMNGSWYFANRAFAHTQKISLMINLDMVGRGSGKEDIDVYTVLPHTQLETVLRDVADMPLMFLPQIHAKDYFPSDHQVFANLGIPVALFTTKLHGDYHTVKDTPDKLNYLTMEHLTQYLLNLSRTVANMDEMLPRTVLAEEFDNSGEKEIYSQVETDQRAAYMKGDERKFMDDWVYHYLRYPQEAIDLGIQGRVVVDFVVERDGTVTDAQVTKSVHHLLDAEALRVIMVSPKWKPATINGKPVRVKISVPVEFKLRKD</sequence>
<evidence type="ECO:0000259" key="5">
    <source>
        <dbReference type="PROSITE" id="PS52015"/>
    </source>
</evidence>
<feature type="domain" description="TonB C-terminal" evidence="5">
    <location>
        <begin position="308"/>
        <end position="400"/>
    </location>
</feature>
<dbReference type="InterPro" id="IPR006260">
    <property type="entry name" value="TonB/TolA_C"/>
</dbReference>
<dbReference type="PANTHER" id="PTHR12147">
    <property type="entry name" value="METALLOPEPTIDASE M28 FAMILY MEMBER"/>
    <property type="match status" value="1"/>
</dbReference>
<dbReference type="Pfam" id="PF04389">
    <property type="entry name" value="Peptidase_M28"/>
    <property type="match status" value="1"/>
</dbReference>
<dbReference type="GO" id="GO:0055085">
    <property type="term" value="P:transmembrane transport"/>
    <property type="evidence" value="ECO:0007669"/>
    <property type="project" value="InterPro"/>
</dbReference>
<dbReference type="GO" id="GO:0016020">
    <property type="term" value="C:membrane"/>
    <property type="evidence" value="ECO:0007669"/>
    <property type="project" value="UniProtKB-SubCell"/>
</dbReference>
<dbReference type="InterPro" id="IPR045175">
    <property type="entry name" value="M28_fam"/>
</dbReference>
<keyword evidence="3" id="KW-1133">Transmembrane helix</keyword>
<dbReference type="PANTHER" id="PTHR12147:SF26">
    <property type="entry name" value="PEPTIDASE M28 DOMAIN-CONTAINING PROTEIN"/>
    <property type="match status" value="1"/>
</dbReference>
<comment type="caution">
    <text evidence="6">The sequence shown here is derived from an EMBL/GenBank/DDBJ whole genome shotgun (WGS) entry which is preliminary data.</text>
</comment>
<evidence type="ECO:0000256" key="1">
    <source>
        <dbReference type="ARBA" id="ARBA00004167"/>
    </source>
</evidence>
<keyword evidence="2" id="KW-0812">Transmembrane</keyword>
<proteinExistence type="predicted"/>
<dbReference type="SUPFAM" id="SSF53187">
    <property type="entry name" value="Zn-dependent exopeptidases"/>
    <property type="match status" value="1"/>
</dbReference>
<dbReference type="SUPFAM" id="SSF74653">
    <property type="entry name" value="TolA/TonB C-terminal domain"/>
    <property type="match status" value="1"/>
</dbReference>
<organism evidence="6">
    <name type="scientific">bioreactor metagenome</name>
    <dbReference type="NCBI Taxonomy" id="1076179"/>
    <lineage>
        <taxon>unclassified sequences</taxon>
        <taxon>metagenomes</taxon>
        <taxon>ecological metagenomes</taxon>
    </lineage>
</organism>
<evidence type="ECO:0000256" key="3">
    <source>
        <dbReference type="ARBA" id="ARBA00022989"/>
    </source>
</evidence>
<gene>
    <name evidence="6" type="ORF">SDC9_73791</name>
</gene>
<dbReference type="PROSITE" id="PS52015">
    <property type="entry name" value="TONB_CTD"/>
    <property type="match status" value="1"/>
</dbReference>
<comment type="subcellular location">
    <subcellularLocation>
        <location evidence="1">Membrane</location>
        <topology evidence="1">Single-pass membrane protein</topology>
    </subcellularLocation>
</comment>
<dbReference type="Gene3D" id="3.40.630.10">
    <property type="entry name" value="Zn peptidases"/>
    <property type="match status" value="1"/>
</dbReference>
<dbReference type="AlphaFoldDB" id="A0A644YHA9"/>
<dbReference type="Pfam" id="PF03544">
    <property type="entry name" value="TonB_C"/>
    <property type="match status" value="1"/>
</dbReference>
<reference evidence="6" key="1">
    <citation type="submission" date="2019-08" db="EMBL/GenBank/DDBJ databases">
        <authorList>
            <person name="Kucharzyk K."/>
            <person name="Murdoch R.W."/>
            <person name="Higgins S."/>
            <person name="Loffler F."/>
        </authorList>
    </citation>
    <scope>NUCLEOTIDE SEQUENCE</scope>
</reference>
<dbReference type="NCBIfam" id="TIGR01352">
    <property type="entry name" value="tonB_Cterm"/>
    <property type="match status" value="1"/>
</dbReference>
<evidence type="ECO:0000313" key="6">
    <source>
        <dbReference type="EMBL" id="MPM27281.1"/>
    </source>
</evidence>
<accession>A0A644YHA9</accession>